<feature type="domain" description="Core-binding (CB)" evidence="5">
    <location>
        <begin position="2"/>
        <end position="93"/>
    </location>
</feature>
<proteinExistence type="predicted"/>
<dbReference type="InterPro" id="IPR010998">
    <property type="entry name" value="Integrase_recombinase_N"/>
</dbReference>
<evidence type="ECO:0000313" key="7">
    <source>
        <dbReference type="Proteomes" id="UP000544122"/>
    </source>
</evidence>
<evidence type="ECO:0000259" key="5">
    <source>
        <dbReference type="PROSITE" id="PS51900"/>
    </source>
</evidence>
<name>A0A7Y4GZ35_9BRAD</name>
<evidence type="ECO:0000256" key="1">
    <source>
        <dbReference type="ARBA" id="ARBA00022908"/>
    </source>
</evidence>
<keyword evidence="7" id="KW-1185">Reference proteome</keyword>
<dbReference type="GO" id="GO:0003677">
    <property type="term" value="F:DNA binding"/>
    <property type="evidence" value="ECO:0007669"/>
    <property type="project" value="UniProtKB-UniRule"/>
</dbReference>
<evidence type="ECO:0000256" key="3">
    <source>
        <dbReference type="PROSITE-ProRule" id="PRU01248"/>
    </source>
</evidence>
<dbReference type="RefSeq" id="WP_171583829.1">
    <property type="nucleotide sequence ID" value="NZ_JAAVLX010000026.1"/>
</dbReference>
<dbReference type="InterPro" id="IPR004107">
    <property type="entry name" value="Integrase_SAM-like_N"/>
</dbReference>
<dbReference type="Gene3D" id="1.10.150.130">
    <property type="match status" value="1"/>
</dbReference>
<dbReference type="InterPro" id="IPR044068">
    <property type="entry name" value="CB"/>
</dbReference>
<dbReference type="PROSITE" id="PS51900">
    <property type="entry name" value="CB"/>
    <property type="match status" value="1"/>
</dbReference>
<dbReference type="Proteomes" id="UP000544122">
    <property type="component" value="Unassembled WGS sequence"/>
</dbReference>
<accession>A0A7Y4GZ35</accession>
<organism evidence="6 7">
    <name type="scientific">Bradyrhizobium australiense</name>
    <dbReference type="NCBI Taxonomy" id="2721161"/>
    <lineage>
        <taxon>Bacteria</taxon>
        <taxon>Pseudomonadati</taxon>
        <taxon>Pseudomonadota</taxon>
        <taxon>Alphaproteobacteria</taxon>
        <taxon>Hyphomicrobiales</taxon>
        <taxon>Nitrobacteraceae</taxon>
        <taxon>Bradyrhizobium</taxon>
    </lineage>
</organism>
<comment type="caution">
    <text evidence="6">The sequence shown here is derived from an EMBL/GenBank/DDBJ whole genome shotgun (WGS) entry which is preliminary data.</text>
</comment>
<evidence type="ECO:0000313" key="6">
    <source>
        <dbReference type="EMBL" id="NOJ44645.1"/>
    </source>
</evidence>
<keyword evidence="2 3" id="KW-0238">DNA-binding</keyword>
<dbReference type="EMBL" id="JAAVLX010000026">
    <property type="protein sequence ID" value="NOJ44645.1"/>
    <property type="molecule type" value="Genomic_DNA"/>
</dbReference>
<dbReference type="AlphaFoldDB" id="A0A7Y4GZ35"/>
<reference evidence="6 7" key="1">
    <citation type="submission" date="2020-03" db="EMBL/GenBank/DDBJ databases">
        <title>Bradyrhizobium diversity isolated from nodules of Indigofera sp.</title>
        <authorList>
            <person name="Klepa M."/>
            <person name="Helene L."/>
            <person name="Hungria M."/>
        </authorList>
    </citation>
    <scope>NUCLEOTIDE SEQUENCE [LARGE SCALE GENOMIC DNA]</scope>
    <source>
        <strain evidence="6 7">WSM 1791</strain>
    </source>
</reference>
<dbReference type="Pfam" id="PF13495">
    <property type="entry name" value="Phage_int_SAM_4"/>
    <property type="match status" value="1"/>
</dbReference>
<sequence>MATMSPLRQRMSEDMMVRNLSLSTQQSYIYAIAKFSQHFGYAPDRLSFEQVRAYQLHLITRPTSGPPHPPAPRSSAHRSARHKDASSFNPASNRSCARLAARLVMRDLNLLGFRADFAHHSDLMSPGAPGVLTGSFLASAKPHGQS</sequence>
<evidence type="ECO:0000256" key="2">
    <source>
        <dbReference type="ARBA" id="ARBA00023125"/>
    </source>
</evidence>
<keyword evidence="1" id="KW-0229">DNA integration</keyword>
<protein>
    <recommendedName>
        <fullName evidence="5">Core-binding (CB) domain-containing protein</fullName>
    </recommendedName>
</protein>
<dbReference type="GO" id="GO:0015074">
    <property type="term" value="P:DNA integration"/>
    <property type="evidence" value="ECO:0007669"/>
    <property type="project" value="UniProtKB-KW"/>
</dbReference>
<gene>
    <name evidence="6" type="ORF">HCN58_35095</name>
</gene>
<feature type="region of interest" description="Disordered" evidence="4">
    <location>
        <begin position="59"/>
        <end position="91"/>
    </location>
</feature>
<evidence type="ECO:0000256" key="4">
    <source>
        <dbReference type="SAM" id="MobiDB-lite"/>
    </source>
</evidence>